<dbReference type="InterPro" id="IPR036909">
    <property type="entry name" value="Cyt_c-like_dom_sf"/>
</dbReference>
<dbReference type="GO" id="GO:0020037">
    <property type="term" value="F:heme binding"/>
    <property type="evidence" value="ECO:0007669"/>
    <property type="project" value="InterPro"/>
</dbReference>
<evidence type="ECO:0000256" key="8">
    <source>
        <dbReference type="SAM" id="Coils"/>
    </source>
</evidence>
<feature type="repeat" description="WD" evidence="6">
    <location>
        <begin position="457"/>
        <end position="498"/>
    </location>
</feature>
<sequence>MTRWGCLAALAVVCLVTTLRADEAQLAALQKAADDAKAAQTAGEPAVKAARENAKKLADAVTSLKIDFSKAEATHPDLVKKATEARDAFAKADDERKAALDAFIAARKAALDAQGKDNAAATQDAYLKAAEALAAKVTAAKTAFDAVGPAVEAAIAPQQVLAGHPAKIIAAEKAVAEFQPQLQQAEAAYAALAKTALDHQIALEAALVEAGKLVSFAKSVAPIFAQRCVACHNARTAKGRLNMETYANLMKGGESGEVVLAHKPGDSNLQIQIEAGEMPKDADPLTPEQIAVVKKWIETGARLDAGVSPTAALITIMPKPIQPPPPETYRVPVPVMAVAFSPDGNLVATSGYREVILWNAADGQLVRRISNLAERPHDIEFTPNGEQLAVAAGTPGQLGEVKLFTVADGSLAADLFTTDDEVFSVAISPDGGRIAATCADRSVRVYDLATKQRLTFIEDHADWVMDVAWSPDGTKLATASRDKTAKVFDAKTGDALATFNGHGQPVFGVGFLPDGSQVVSGGRDNKLRVWNVSDAKQAREIGGFGGEVFRLVVTPDGHSLATSADKQIRLHKLADGSQVRAFAGHNEWVYAVAPHLASKRLVTGSHDGEVRVWNYEDGKTTLNFIAAPGYKPQVAAAQ</sequence>
<evidence type="ECO:0000313" key="11">
    <source>
        <dbReference type="EMBL" id="HEN16567.1"/>
    </source>
</evidence>
<feature type="domain" description="Cytochrome c" evidence="10">
    <location>
        <begin position="206"/>
        <end position="301"/>
    </location>
</feature>
<dbReference type="Gene3D" id="1.10.760.10">
    <property type="entry name" value="Cytochrome c-like domain"/>
    <property type="match status" value="1"/>
</dbReference>
<dbReference type="Gene3D" id="2.130.10.10">
    <property type="entry name" value="YVTN repeat-like/Quinoprotein amine dehydrogenase"/>
    <property type="match status" value="2"/>
</dbReference>
<evidence type="ECO:0000256" key="4">
    <source>
        <dbReference type="ARBA" id="ARBA00022737"/>
    </source>
</evidence>
<dbReference type="AlphaFoldDB" id="A0A7C2K2E7"/>
<gene>
    <name evidence="11" type="ORF">ENQ76_13985</name>
</gene>
<dbReference type="Pfam" id="PF07635">
    <property type="entry name" value="PSCyt1"/>
    <property type="match status" value="1"/>
</dbReference>
<evidence type="ECO:0000256" key="6">
    <source>
        <dbReference type="PROSITE-ProRule" id="PRU00221"/>
    </source>
</evidence>
<evidence type="ECO:0000256" key="5">
    <source>
        <dbReference type="ARBA" id="ARBA00023004"/>
    </source>
</evidence>
<dbReference type="InterPro" id="IPR050349">
    <property type="entry name" value="WD_LIS1/nudF_dynein_reg"/>
</dbReference>
<dbReference type="EMBL" id="DSOK01000385">
    <property type="protein sequence ID" value="HEN16567.1"/>
    <property type="molecule type" value="Genomic_DNA"/>
</dbReference>
<dbReference type="PANTHER" id="PTHR44129">
    <property type="entry name" value="WD REPEAT-CONTAINING PROTEIN POP1"/>
    <property type="match status" value="1"/>
</dbReference>
<feature type="coiled-coil region" evidence="8">
    <location>
        <begin position="19"/>
        <end position="67"/>
    </location>
</feature>
<dbReference type="SMART" id="SM00320">
    <property type="entry name" value="WD40"/>
    <property type="match status" value="6"/>
</dbReference>
<reference evidence="11" key="1">
    <citation type="journal article" date="2020" name="mSystems">
        <title>Genome- and Community-Level Interaction Insights into Carbon Utilization and Element Cycling Functions of Hydrothermarchaeota in Hydrothermal Sediment.</title>
        <authorList>
            <person name="Zhou Z."/>
            <person name="Liu Y."/>
            <person name="Xu W."/>
            <person name="Pan J."/>
            <person name="Luo Z.H."/>
            <person name="Li M."/>
        </authorList>
    </citation>
    <scope>NUCLEOTIDE SEQUENCE [LARGE SCALE GENOMIC DNA]</scope>
    <source>
        <strain evidence="11">SpSt-339</strain>
    </source>
</reference>
<evidence type="ECO:0000256" key="1">
    <source>
        <dbReference type="ARBA" id="ARBA00022574"/>
    </source>
</evidence>
<evidence type="ECO:0000256" key="2">
    <source>
        <dbReference type="ARBA" id="ARBA00022617"/>
    </source>
</evidence>
<keyword evidence="4" id="KW-0677">Repeat</keyword>
<dbReference type="GO" id="GO:0009055">
    <property type="term" value="F:electron transfer activity"/>
    <property type="evidence" value="ECO:0007669"/>
    <property type="project" value="InterPro"/>
</dbReference>
<evidence type="ECO:0000256" key="9">
    <source>
        <dbReference type="SAM" id="SignalP"/>
    </source>
</evidence>
<dbReference type="InterPro" id="IPR009056">
    <property type="entry name" value="Cyt_c-like_dom"/>
</dbReference>
<keyword evidence="8" id="KW-0175">Coiled coil</keyword>
<evidence type="ECO:0000256" key="7">
    <source>
        <dbReference type="PROSITE-ProRule" id="PRU00433"/>
    </source>
</evidence>
<feature type="repeat" description="WD" evidence="6">
    <location>
        <begin position="415"/>
        <end position="456"/>
    </location>
</feature>
<evidence type="ECO:0000259" key="10">
    <source>
        <dbReference type="PROSITE" id="PS51007"/>
    </source>
</evidence>
<dbReference type="InterPro" id="IPR011429">
    <property type="entry name" value="Cyt_c_Planctomycete-type"/>
</dbReference>
<feature type="signal peptide" evidence="9">
    <location>
        <begin position="1"/>
        <end position="21"/>
    </location>
</feature>
<dbReference type="InterPro" id="IPR019775">
    <property type="entry name" value="WD40_repeat_CS"/>
</dbReference>
<feature type="repeat" description="WD" evidence="6">
    <location>
        <begin position="499"/>
        <end position="540"/>
    </location>
</feature>
<accession>A0A7C2K2E7</accession>
<name>A0A7C2K2E7_9PLAN</name>
<dbReference type="PROSITE" id="PS50294">
    <property type="entry name" value="WD_REPEATS_REGION"/>
    <property type="match status" value="3"/>
</dbReference>
<proteinExistence type="predicted"/>
<dbReference type="CDD" id="cd00200">
    <property type="entry name" value="WD40"/>
    <property type="match status" value="1"/>
</dbReference>
<keyword evidence="3 7" id="KW-0479">Metal-binding</keyword>
<dbReference type="InterPro" id="IPR011047">
    <property type="entry name" value="Quinoprotein_ADH-like_sf"/>
</dbReference>
<keyword evidence="5 7" id="KW-0408">Iron</keyword>
<feature type="chain" id="PRO_5028316101" description="Cytochrome c domain-containing protein" evidence="9">
    <location>
        <begin position="22"/>
        <end position="638"/>
    </location>
</feature>
<keyword evidence="2 7" id="KW-0349">Heme</keyword>
<dbReference type="InterPro" id="IPR001680">
    <property type="entry name" value="WD40_rpt"/>
</dbReference>
<feature type="repeat" description="WD" evidence="6">
    <location>
        <begin position="582"/>
        <end position="623"/>
    </location>
</feature>
<dbReference type="Pfam" id="PF00400">
    <property type="entry name" value="WD40"/>
    <property type="match status" value="5"/>
</dbReference>
<keyword evidence="9" id="KW-0732">Signal</keyword>
<dbReference type="PROSITE" id="PS00678">
    <property type="entry name" value="WD_REPEATS_1"/>
    <property type="match status" value="1"/>
</dbReference>
<dbReference type="GO" id="GO:0046872">
    <property type="term" value="F:metal ion binding"/>
    <property type="evidence" value="ECO:0007669"/>
    <property type="project" value="UniProtKB-KW"/>
</dbReference>
<dbReference type="SUPFAM" id="SSF50998">
    <property type="entry name" value="Quinoprotein alcohol dehydrogenase-like"/>
    <property type="match status" value="1"/>
</dbReference>
<dbReference type="InterPro" id="IPR015943">
    <property type="entry name" value="WD40/YVTN_repeat-like_dom_sf"/>
</dbReference>
<evidence type="ECO:0000256" key="3">
    <source>
        <dbReference type="ARBA" id="ARBA00022723"/>
    </source>
</evidence>
<dbReference type="PROSITE" id="PS50082">
    <property type="entry name" value="WD_REPEATS_2"/>
    <property type="match status" value="4"/>
</dbReference>
<dbReference type="SUPFAM" id="SSF46626">
    <property type="entry name" value="Cytochrome c"/>
    <property type="match status" value="1"/>
</dbReference>
<keyword evidence="1 6" id="KW-0853">WD repeat</keyword>
<protein>
    <recommendedName>
        <fullName evidence="10">Cytochrome c domain-containing protein</fullName>
    </recommendedName>
</protein>
<dbReference type="PROSITE" id="PS51007">
    <property type="entry name" value="CYTC"/>
    <property type="match status" value="1"/>
</dbReference>
<organism evidence="11">
    <name type="scientific">Schlesneria paludicola</name>
    <dbReference type="NCBI Taxonomy" id="360056"/>
    <lineage>
        <taxon>Bacteria</taxon>
        <taxon>Pseudomonadati</taxon>
        <taxon>Planctomycetota</taxon>
        <taxon>Planctomycetia</taxon>
        <taxon>Planctomycetales</taxon>
        <taxon>Planctomycetaceae</taxon>
        <taxon>Schlesneria</taxon>
    </lineage>
</organism>
<comment type="caution">
    <text evidence="11">The sequence shown here is derived from an EMBL/GenBank/DDBJ whole genome shotgun (WGS) entry which is preliminary data.</text>
</comment>